<sequence>MDLNSERQRRYTFDPAQLEPFEIGAAATVIMCWPGPLDEELRGEMQVRLAAALLRIAVGDEELALITPRSMKPIYAFRNVDADVKHMKRLEGRLSSALDVGNLAMPFLKKAYDGSDVRFPGMSDLTLASLTKAIELERRIGLDPANFRKRDWLPWLPVVHLAAAARVVLQQVRETSGREPEWLEMMADAGLIARWLREAQALVRIAILAFPMLEATLVRIELVGVTLPPAN</sequence>
<dbReference type="RefSeq" id="WP_222873237.1">
    <property type="nucleotide sequence ID" value="NZ_CP039704.1"/>
</dbReference>
<dbReference type="EMBL" id="CP039704">
    <property type="protein sequence ID" value="QCI80350.1"/>
    <property type="molecule type" value="Genomic_DNA"/>
</dbReference>
<reference evidence="2" key="1">
    <citation type="submission" date="2019-04" db="EMBL/GenBank/DDBJ databases">
        <title>Complete genome sequence of Sphingomonas sp. W1-2-3.</title>
        <authorList>
            <person name="Im W.T."/>
        </authorList>
    </citation>
    <scope>NUCLEOTIDE SEQUENCE [LARGE SCALE GENOMIC DNA]</scope>
    <source>
        <strain evidence="2">W1-2-3</strain>
    </source>
</reference>
<gene>
    <name evidence="1" type="ORF">E6W36_15055</name>
</gene>
<evidence type="ECO:0000313" key="1">
    <source>
        <dbReference type="EMBL" id="QCI80350.1"/>
    </source>
</evidence>
<dbReference type="KEGG" id="hgn:E6W36_15055"/>
<dbReference type="AlphaFoldDB" id="A0A4D7C811"/>
<evidence type="ECO:0000313" key="2">
    <source>
        <dbReference type="Proteomes" id="UP000298714"/>
    </source>
</evidence>
<protein>
    <submittedName>
        <fullName evidence="1">Uncharacterized protein</fullName>
    </submittedName>
</protein>
<organism evidence="1 2">
    <name type="scientific">Hankyongella ginsenosidimutans</name>
    <dbReference type="NCBI Taxonomy" id="1763828"/>
    <lineage>
        <taxon>Bacteria</taxon>
        <taxon>Pseudomonadati</taxon>
        <taxon>Pseudomonadota</taxon>
        <taxon>Alphaproteobacteria</taxon>
        <taxon>Sphingomonadales</taxon>
        <taxon>Sphingomonadaceae</taxon>
        <taxon>Hankyongella</taxon>
    </lineage>
</organism>
<dbReference type="Proteomes" id="UP000298714">
    <property type="component" value="Chromosome"/>
</dbReference>
<keyword evidence="2" id="KW-1185">Reference proteome</keyword>
<accession>A0A4D7C811</accession>
<name>A0A4D7C811_9SPHN</name>
<proteinExistence type="predicted"/>